<organism evidence="1">
    <name type="scientific">Magallana gigas</name>
    <name type="common">Pacific oyster</name>
    <name type="synonym">Crassostrea gigas</name>
    <dbReference type="NCBI Taxonomy" id="29159"/>
    <lineage>
        <taxon>Eukaryota</taxon>
        <taxon>Metazoa</taxon>
        <taxon>Spiralia</taxon>
        <taxon>Lophotrochozoa</taxon>
        <taxon>Mollusca</taxon>
        <taxon>Bivalvia</taxon>
        <taxon>Autobranchia</taxon>
        <taxon>Pteriomorphia</taxon>
        <taxon>Ostreida</taxon>
        <taxon>Ostreoidea</taxon>
        <taxon>Ostreidae</taxon>
        <taxon>Magallana</taxon>
    </lineage>
</organism>
<evidence type="ECO:0000313" key="1">
    <source>
        <dbReference type="EMBL" id="EKC19384.1"/>
    </source>
</evidence>
<dbReference type="Pfam" id="PF04177">
    <property type="entry name" value="TAP42"/>
    <property type="match status" value="1"/>
</dbReference>
<dbReference type="AlphaFoldDB" id="K1PKH0"/>
<gene>
    <name evidence="1" type="ORF">CGI_10008710</name>
</gene>
<dbReference type="EMBL" id="JH819192">
    <property type="protein sequence ID" value="EKC19384.1"/>
    <property type="molecule type" value="Genomic_DNA"/>
</dbReference>
<dbReference type="InterPro" id="IPR007304">
    <property type="entry name" value="TAP46-like"/>
</dbReference>
<dbReference type="Gene3D" id="1.25.40.540">
    <property type="entry name" value="TAP42-like family"/>
    <property type="match status" value="1"/>
</dbReference>
<dbReference type="InterPro" id="IPR038511">
    <property type="entry name" value="TAP42/TAP46-like_sf"/>
</dbReference>
<dbReference type="InParanoid" id="K1PKH0"/>
<sequence>MAEGGEERLPDLYEKIWSCWGTLDSTEEPSSSYNVQKTIITGITAGIKAIRMVNDLGLFSTNEDLDEVATNEIK</sequence>
<dbReference type="GO" id="GO:0009966">
    <property type="term" value="P:regulation of signal transduction"/>
    <property type="evidence" value="ECO:0007669"/>
    <property type="project" value="InterPro"/>
</dbReference>
<name>K1PKH0_MAGGI</name>
<protein>
    <submittedName>
        <fullName evidence="1">Immunoglobulin-binding protein 1</fullName>
    </submittedName>
</protein>
<dbReference type="HOGENOM" id="CLU_2690253_0_0_1"/>
<reference evidence="1" key="1">
    <citation type="journal article" date="2012" name="Nature">
        <title>The oyster genome reveals stress adaptation and complexity of shell formation.</title>
        <authorList>
            <person name="Zhang G."/>
            <person name="Fang X."/>
            <person name="Guo X."/>
            <person name="Li L."/>
            <person name="Luo R."/>
            <person name="Xu F."/>
            <person name="Yang P."/>
            <person name="Zhang L."/>
            <person name="Wang X."/>
            <person name="Qi H."/>
            <person name="Xiong Z."/>
            <person name="Que H."/>
            <person name="Xie Y."/>
            <person name="Holland P.W."/>
            <person name="Paps J."/>
            <person name="Zhu Y."/>
            <person name="Wu F."/>
            <person name="Chen Y."/>
            <person name="Wang J."/>
            <person name="Peng C."/>
            <person name="Meng J."/>
            <person name="Yang L."/>
            <person name="Liu J."/>
            <person name="Wen B."/>
            <person name="Zhang N."/>
            <person name="Huang Z."/>
            <person name="Zhu Q."/>
            <person name="Feng Y."/>
            <person name="Mount A."/>
            <person name="Hedgecock D."/>
            <person name="Xu Z."/>
            <person name="Liu Y."/>
            <person name="Domazet-Loso T."/>
            <person name="Du Y."/>
            <person name="Sun X."/>
            <person name="Zhang S."/>
            <person name="Liu B."/>
            <person name="Cheng P."/>
            <person name="Jiang X."/>
            <person name="Li J."/>
            <person name="Fan D."/>
            <person name="Wang W."/>
            <person name="Fu W."/>
            <person name="Wang T."/>
            <person name="Wang B."/>
            <person name="Zhang J."/>
            <person name="Peng Z."/>
            <person name="Li Y."/>
            <person name="Li N."/>
            <person name="Wang J."/>
            <person name="Chen M."/>
            <person name="He Y."/>
            <person name="Tan F."/>
            <person name="Song X."/>
            <person name="Zheng Q."/>
            <person name="Huang R."/>
            <person name="Yang H."/>
            <person name="Du X."/>
            <person name="Chen L."/>
            <person name="Yang M."/>
            <person name="Gaffney P.M."/>
            <person name="Wang S."/>
            <person name="Luo L."/>
            <person name="She Z."/>
            <person name="Ming Y."/>
            <person name="Huang W."/>
            <person name="Zhang S."/>
            <person name="Huang B."/>
            <person name="Zhang Y."/>
            <person name="Qu T."/>
            <person name="Ni P."/>
            <person name="Miao G."/>
            <person name="Wang J."/>
            <person name="Wang Q."/>
            <person name="Steinberg C.E."/>
            <person name="Wang H."/>
            <person name="Li N."/>
            <person name="Qian L."/>
            <person name="Zhang G."/>
            <person name="Li Y."/>
            <person name="Yang H."/>
            <person name="Liu X."/>
            <person name="Wang J."/>
            <person name="Yin Y."/>
            <person name="Wang J."/>
        </authorList>
    </citation>
    <scope>NUCLEOTIDE SEQUENCE [LARGE SCALE GENOMIC DNA]</scope>
    <source>
        <strain evidence="1">05x7-T-G4-1.051#20</strain>
    </source>
</reference>
<accession>K1PKH0</accession>
<proteinExistence type="predicted"/>